<dbReference type="GO" id="GO:0009231">
    <property type="term" value="P:riboflavin biosynthetic process"/>
    <property type="evidence" value="ECO:0007669"/>
    <property type="project" value="InterPro"/>
</dbReference>
<dbReference type="EC" id="2.7.7.2" evidence="14"/>
<dbReference type="InterPro" id="IPR002606">
    <property type="entry name" value="Riboflavin_kinase_bac"/>
</dbReference>
<evidence type="ECO:0000313" key="16">
    <source>
        <dbReference type="EMBL" id="HIY96751.1"/>
    </source>
</evidence>
<dbReference type="SMART" id="SM00904">
    <property type="entry name" value="Flavokinase"/>
    <property type="match status" value="1"/>
</dbReference>
<comment type="pathway">
    <text evidence="2 14">Cofactor biosynthesis; FMN biosynthesis; FMN from riboflavin (ATP route): step 1/1.</text>
</comment>
<dbReference type="GO" id="GO:0009398">
    <property type="term" value="P:FMN biosynthetic process"/>
    <property type="evidence" value="ECO:0007669"/>
    <property type="project" value="UniProtKB-UniRule"/>
</dbReference>
<evidence type="ECO:0000256" key="4">
    <source>
        <dbReference type="ARBA" id="ARBA00022643"/>
    </source>
</evidence>
<keyword evidence="10 14" id="KW-0067">ATP-binding</keyword>
<reference evidence="16" key="2">
    <citation type="submission" date="2021-04" db="EMBL/GenBank/DDBJ databases">
        <authorList>
            <person name="Gilroy R."/>
        </authorList>
    </citation>
    <scope>NUCLEOTIDE SEQUENCE</scope>
    <source>
        <strain evidence="16">1345</strain>
    </source>
</reference>
<name>A0A9D2CSK3_9FIRM</name>
<keyword evidence="9 14" id="KW-0274">FAD</keyword>
<keyword evidence="5 14" id="KW-0808">Transferase</keyword>
<dbReference type="AlphaFoldDB" id="A0A9D2CSK3"/>
<dbReference type="SUPFAM" id="SSF52374">
    <property type="entry name" value="Nucleotidylyl transferase"/>
    <property type="match status" value="1"/>
</dbReference>
<dbReference type="PIRSF" id="PIRSF004491">
    <property type="entry name" value="FAD_Synth"/>
    <property type="match status" value="1"/>
</dbReference>
<proteinExistence type="inferred from homology"/>
<evidence type="ECO:0000256" key="2">
    <source>
        <dbReference type="ARBA" id="ARBA00005201"/>
    </source>
</evidence>
<protein>
    <recommendedName>
        <fullName evidence="14">Riboflavin biosynthesis protein</fullName>
    </recommendedName>
    <domain>
        <recommendedName>
            <fullName evidence="14">Riboflavin kinase</fullName>
            <ecNumber evidence="14">2.7.1.26</ecNumber>
        </recommendedName>
        <alternativeName>
            <fullName evidence="14">Flavokinase</fullName>
        </alternativeName>
    </domain>
    <domain>
        <recommendedName>
            <fullName evidence="14">FMN adenylyltransferase</fullName>
            <ecNumber evidence="14">2.7.7.2</ecNumber>
        </recommendedName>
        <alternativeName>
            <fullName evidence="14">FAD pyrophosphorylase</fullName>
        </alternativeName>
        <alternativeName>
            <fullName evidence="14">FAD synthase</fullName>
        </alternativeName>
    </domain>
</protein>
<evidence type="ECO:0000256" key="5">
    <source>
        <dbReference type="ARBA" id="ARBA00022679"/>
    </source>
</evidence>
<dbReference type="CDD" id="cd02064">
    <property type="entry name" value="FAD_synthetase_N"/>
    <property type="match status" value="1"/>
</dbReference>
<dbReference type="GO" id="GO:0008531">
    <property type="term" value="F:riboflavin kinase activity"/>
    <property type="evidence" value="ECO:0007669"/>
    <property type="project" value="UniProtKB-UniRule"/>
</dbReference>
<dbReference type="SUPFAM" id="SSF82114">
    <property type="entry name" value="Riboflavin kinase-like"/>
    <property type="match status" value="1"/>
</dbReference>
<evidence type="ECO:0000256" key="8">
    <source>
        <dbReference type="ARBA" id="ARBA00022777"/>
    </source>
</evidence>
<dbReference type="GO" id="GO:0005524">
    <property type="term" value="F:ATP binding"/>
    <property type="evidence" value="ECO:0007669"/>
    <property type="project" value="UniProtKB-UniRule"/>
</dbReference>
<feature type="domain" description="Riboflavin kinase" evidence="15">
    <location>
        <begin position="173"/>
        <end position="294"/>
    </location>
</feature>
<evidence type="ECO:0000256" key="13">
    <source>
        <dbReference type="ARBA" id="ARBA00049494"/>
    </source>
</evidence>
<keyword evidence="8 14" id="KW-0418">Kinase</keyword>
<evidence type="ECO:0000256" key="10">
    <source>
        <dbReference type="ARBA" id="ARBA00022840"/>
    </source>
</evidence>
<keyword evidence="11" id="KW-0511">Multifunctional enzyme</keyword>
<dbReference type="EC" id="2.7.1.26" evidence="14"/>
<dbReference type="EMBL" id="DXCQ01000028">
    <property type="protein sequence ID" value="HIY96751.1"/>
    <property type="molecule type" value="Genomic_DNA"/>
</dbReference>
<evidence type="ECO:0000256" key="11">
    <source>
        <dbReference type="ARBA" id="ARBA00023268"/>
    </source>
</evidence>
<dbReference type="Pfam" id="PF06574">
    <property type="entry name" value="FAD_syn"/>
    <property type="match status" value="1"/>
</dbReference>
<dbReference type="InterPro" id="IPR014729">
    <property type="entry name" value="Rossmann-like_a/b/a_fold"/>
</dbReference>
<reference evidence="16" key="1">
    <citation type="journal article" date="2021" name="PeerJ">
        <title>Extensive microbial diversity within the chicken gut microbiome revealed by metagenomics and culture.</title>
        <authorList>
            <person name="Gilroy R."/>
            <person name="Ravi A."/>
            <person name="Getino M."/>
            <person name="Pursley I."/>
            <person name="Horton D.L."/>
            <person name="Alikhan N.F."/>
            <person name="Baker D."/>
            <person name="Gharbi K."/>
            <person name="Hall N."/>
            <person name="Watson M."/>
            <person name="Adriaenssens E.M."/>
            <person name="Foster-Nyarko E."/>
            <person name="Jarju S."/>
            <person name="Secka A."/>
            <person name="Antonio M."/>
            <person name="Oren A."/>
            <person name="Chaudhuri R.R."/>
            <person name="La Ragione R."/>
            <person name="Hildebrand F."/>
            <person name="Pallen M.J."/>
        </authorList>
    </citation>
    <scope>NUCLEOTIDE SEQUENCE</scope>
    <source>
        <strain evidence="16">1345</strain>
    </source>
</reference>
<dbReference type="InterPro" id="IPR023468">
    <property type="entry name" value="Riboflavin_kinase"/>
</dbReference>
<dbReference type="Gene3D" id="3.40.50.620">
    <property type="entry name" value="HUPs"/>
    <property type="match status" value="1"/>
</dbReference>
<evidence type="ECO:0000256" key="7">
    <source>
        <dbReference type="ARBA" id="ARBA00022741"/>
    </source>
</evidence>
<dbReference type="Proteomes" id="UP000886750">
    <property type="component" value="Unassembled WGS sequence"/>
</dbReference>
<dbReference type="GO" id="GO:0003919">
    <property type="term" value="F:FMN adenylyltransferase activity"/>
    <property type="evidence" value="ECO:0007669"/>
    <property type="project" value="UniProtKB-UniRule"/>
</dbReference>
<dbReference type="InterPro" id="IPR015865">
    <property type="entry name" value="Riboflavin_kinase_bac/euk"/>
</dbReference>
<comment type="similarity">
    <text evidence="14">Belongs to the ribF family.</text>
</comment>
<dbReference type="Gene3D" id="2.40.30.30">
    <property type="entry name" value="Riboflavin kinase-like"/>
    <property type="match status" value="1"/>
</dbReference>
<dbReference type="PANTHER" id="PTHR22749">
    <property type="entry name" value="RIBOFLAVIN KINASE/FMN ADENYLYLTRANSFERASE"/>
    <property type="match status" value="1"/>
</dbReference>
<comment type="caution">
    <text evidence="16">The sequence shown here is derived from an EMBL/GenBank/DDBJ whole genome shotgun (WGS) entry which is preliminary data.</text>
</comment>
<organism evidence="16 17">
    <name type="scientific">Candidatus Borkfalkia excrementigallinarum</name>
    <dbReference type="NCBI Taxonomy" id="2838506"/>
    <lineage>
        <taxon>Bacteria</taxon>
        <taxon>Bacillati</taxon>
        <taxon>Bacillota</taxon>
        <taxon>Clostridia</taxon>
        <taxon>Christensenellales</taxon>
        <taxon>Christensenellaceae</taxon>
        <taxon>Candidatus Borkfalkia</taxon>
    </lineage>
</organism>
<evidence type="ECO:0000259" key="15">
    <source>
        <dbReference type="SMART" id="SM00904"/>
    </source>
</evidence>
<comment type="pathway">
    <text evidence="1 14">Cofactor biosynthesis; FAD biosynthesis; FAD from FMN: step 1/1.</text>
</comment>
<accession>A0A9D2CSK3</accession>
<dbReference type="PANTHER" id="PTHR22749:SF6">
    <property type="entry name" value="RIBOFLAVIN KINASE"/>
    <property type="match status" value="1"/>
</dbReference>
<keyword evidence="4 14" id="KW-0288">FMN</keyword>
<gene>
    <name evidence="16" type="primary">ribF</name>
    <name evidence="16" type="ORF">H9729_03610</name>
</gene>
<evidence type="ECO:0000256" key="3">
    <source>
        <dbReference type="ARBA" id="ARBA00022630"/>
    </source>
</evidence>
<dbReference type="NCBIfam" id="TIGR00083">
    <property type="entry name" value="ribF"/>
    <property type="match status" value="1"/>
</dbReference>
<dbReference type="Pfam" id="PF01687">
    <property type="entry name" value="Flavokinase"/>
    <property type="match status" value="1"/>
</dbReference>
<dbReference type="GO" id="GO:0006747">
    <property type="term" value="P:FAD biosynthetic process"/>
    <property type="evidence" value="ECO:0007669"/>
    <property type="project" value="UniProtKB-UniRule"/>
</dbReference>
<dbReference type="InterPro" id="IPR023465">
    <property type="entry name" value="Riboflavin_kinase_dom_sf"/>
</dbReference>
<sequence>MIRVVDYENGEWKEPCILLLGYFDGMHVGHRKLLERAKCLAREKNCTVGLMTFYDGKSGGQIYLFEERLYLFEKLGANFVYAAHFNDAFRATDGVSFLAHILSALNVKAFVCGADFTFGKGAACGTPELQNFCREHKIESVVCPLVALRGEKAAASLAKRYLREGETEKLAELLGARYFIRGRVSTEGRQVGRKMGFPTANIHLPPEKYPLKSGVYAVTAEIDGAQYRGIANYGPRPTFEDGRIVFEVYLDGFTGDLYGQTITVYFDFYIRDIRKFASAEALANQLKIDLEKIR</sequence>
<evidence type="ECO:0000313" key="17">
    <source>
        <dbReference type="Proteomes" id="UP000886750"/>
    </source>
</evidence>
<keyword evidence="6 14" id="KW-0548">Nucleotidyltransferase</keyword>
<keyword evidence="3 14" id="KW-0285">Flavoprotein</keyword>
<evidence type="ECO:0000256" key="12">
    <source>
        <dbReference type="ARBA" id="ARBA00047880"/>
    </source>
</evidence>
<dbReference type="InterPro" id="IPR015864">
    <property type="entry name" value="FAD_synthase"/>
</dbReference>
<evidence type="ECO:0000256" key="9">
    <source>
        <dbReference type="ARBA" id="ARBA00022827"/>
    </source>
</evidence>
<evidence type="ECO:0000256" key="6">
    <source>
        <dbReference type="ARBA" id="ARBA00022695"/>
    </source>
</evidence>
<evidence type="ECO:0000256" key="1">
    <source>
        <dbReference type="ARBA" id="ARBA00004726"/>
    </source>
</evidence>
<comment type="catalytic activity">
    <reaction evidence="13 14">
        <text>FMN + ATP + H(+) = FAD + diphosphate</text>
        <dbReference type="Rhea" id="RHEA:17237"/>
        <dbReference type="ChEBI" id="CHEBI:15378"/>
        <dbReference type="ChEBI" id="CHEBI:30616"/>
        <dbReference type="ChEBI" id="CHEBI:33019"/>
        <dbReference type="ChEBI" id="CHEBI:57692"/>
        <dbReference type="ChEBI" id="CHEBI:58210"/>
        <dbReference type="EC" id="2.7.7.2"/>
    </reaction>
</comment>
<keyword evidence="7 14" id="KW-0547">Nucleotide-binding</keyword>
<evidence type="ECO:0000256" key="14">
    <source>
        <dbReference type="PIRNR" id="PIRNR004491"/>
    </source>
</evidence>
<comment type="catalytic activity">
    <reaction evidence="12 14">
        <text>riboflavin + ATP = FMN + ADP + H(+)</text>
        <dbReference type="Rhea" id="RHEA:14357"/>
        <dbReference type="ChEBI" id="CHEBI:15378"/>
        <dbReference type="ChEBI" id="CHEBI:30616"/>
        <dbReference type="ChEBI" id="CHEBI:57986"/>
        <dbReference type="ChEBI" id="CHEBI:58210"/>
        <dbReference type="ChEBI" id="CHEBI:456216"/>
        <dbReference type="EC" id="2.7.1.26"/>
    </reaction>
</comment>